<organism evidence="1">
    <name type="scientific">Anguilla anguilla</name>
    <name type="common">European freshwater eel</name>
    <name type="synonym">Muraena anguilla</name>
    <dbReference type="NCBI Taxonomy" id="7936"/>
    <lineage>
        <taxon>Eukaryota</taxon>
        <taxon>Metazoa</taxon>
        <taxon>Chordata</taxon>
        <taxon>Craniata</taxon>
        <taxon>Vertebrata</taxon>
        <taxon>Euteleostomi</taxon>
        <taxon>Actinopterygii</taxon>
        <taxon>Neopterygii</taxon>
        <taxon>Teleostei</taxon>
        <taxon>Anguilliformes</taxon>
        <taxon>Anguillidae</taxon>
        <taxon>Anguilla</taxon>
    </lineage>
</organism>
<dbReference type="EMBL" id="GBXM01074364">
    <property type="protein sequence ID" value="JAH34213.1"/>
    <property type="molecule type" value="Transcribed_RNA"/>
</dbReference>
<protein>
    <submittedName>
        <fullName evidence="1">Uncharacterized protein</fullName>
    </submittedName>
</protein>
<accession>A0A0E9S106</accession>
<proteinExistence type="predicted"/>
<reference evidence="1" key="1">
    <citation type="submission" date="2014-11" db="EMBL/GenBank/DDBJ databases">
        <authorList>
            <person name="Amaro Gonzalez C."/>
        </authorList>
    </citation>
    <scope>NUCLEOTIDE SEQUENCE</scope>
</reference>
<evidence type="ECO:0000313" key="1">
    <source>
        <dbReference type="EMBL" id="JAH34213.1"/>
    </source>
</evidence>
<dbReference type="AlphaFoldDB" id="A0A0E9S106"/>
<reference evidence="1" key="2">
    <citation type="journal article" date="2015" name="Fish Shellfish Immunol.">
        <title>Early steps in the European eel (Anguilla anguilla)-Vibrio vulnificus interaction in the gills: Role of the RtxA13 toxin.</title>
        <authorList>
            <person name="Callol A."/>
            <person name="Pajuelo D."/>
            <person name="Ebbesson L."/>
            <person name="Teles M."/>
            <person name="MacKenzie S."/>
            <person name="Amaro C."/>
        </authorList>
    </citation>
    <scope>NUCLEOTIDE SEQUENCE</scope>
</reference>
<sequence length="21" mass="2526">MLLLFYVMKCISHGTHRHTHT</sequence>
<name>A0A0E9S106_ANGAN</name>